<proteinExistence type="predicted"/>
<dbReference type="AlphaFoldDB" id="A0A8X6K9M5"/>
<comment type="caution">
    <text evidence="1">The sequence shown here is derived from an EMBL/GenBank/DDBJ whole genome shotgun (WGS) entry which is preliminary data.</text>
</comment>
<gene>
    <name evidence="1" type="ORF">TNIN_418391</name>
</gene>
<dbReference type="Proteomes" id="UP000886998">
    <property type="component" value="Unassembled WGS sequence"/>
</dbReference>
<keyword evidence="2" id="KW-1185">Reference proteome</keyword>
<evidence type="ECO:0000313" key="2">
    <source>
        <dbReference type="Proteomes" id="UP000886998"/>
    </source>
</evidence>
<sequence length="104" mass="11442">MGRFQRNIKCETRAVAKSSYGVTCYILLGYGTPGSMFSVQVSGDEDVILVSEEMVKFMDEDGFSSSAAMESAVSSVHIIVGEGKMMAWFEMCVGFLNDIWIPFS</sequence>
<name>A0A8X6K9M5_9ARAC</name>
<evidence type="ECO:0000313" key="1">
    <source>
        <dbReference type="EMBL" id="GFS33594.1"/>
    </source>
</evidence>
<dbReference type="EMBL" id="BMAV01024510">
    <property type="protein sequence ID" value="GFS33594.1"/>
    <property type="molecule type" value="Genomic_DNA"/>
</dbReference>
<accession>A0A8X6K9M5</accession>
<protein>
    <submittedName>
        <fullName evidence="1">Uncharacterized protein</fullName>
    </submittedName>
</protein>
<reference evidence="1" key="1">
    <citation type="submission" date="2020-08" db="EMBL/GenBank/DDBJ databases">
        <title>Multicomponent nature underlies the extraordinary mechanical properties of spider dragline silk.</title>
        <authorList>
            <person name="Kono N."/>
            <person name="Nakamura H."/>
            <person name="Mori M."/>
            <person name="Yoshida Y."/>
            <person name="Ohtoshi R."/>
            <person name="Malay A.D."/>
            <person name="Moran D.A.P."/>
            <person name="Tomita M."/>
            <person name="Numata K."/>
            <person name="Arakawa K."/>
        </authorList>
    </citation>
    <scope>NUCLEOTIDE SEQUENCE</scope>
</reference>
<organism evidence="1 2">
    <name type="scientific">Trichonephila inaurata madagascariensis</name>
    <dbReference type="NCBI Taxonomy" id="2747483"/>
    <lineage>
        <taxon>Eukaryota</taxon>
        <taxon>Metazoa</taxon>
        <taxon>Ecdysozoa</taxon>
        <taxon>Arthropoda</taxon>
        <taxon>Chelicerata</taxon>
        <taxon>Arachnida</taxon>
        <taxon>Araneae</taxon>
        <taxon>Araneomorphae</taxon>
        <taxon>Entelegynae</taxon>
        <taxon>Araneoidea</taxon>
        <taxon>Nephilidae</taxon>
        <taxon>Trichonephila</taxon>
        <taxon>Trichonephila inaurata</taxon>
    </lineage>
</organism>